<dbReference type="InterPro" id="IPR046896">
    <property type="entry name" value="Cup1-like_N"/>
</dbReference>
<dbReference type="CDD" id="cd20273">
    <property type="entry name" value="Complex1_LYR_unchar"/>
    <property type="match status" value="1"/>
</dbReference>
<evidence type="ECO:0000313" key="3">
    <source>
        <dbReference type="EMBL" id="EPS34301.1"/>
    </source>
</evidence>
<feature type="domain" description="LYR motif-containing protein Cup1-like N-terminal" evidence="2">
    <location>
        <begin position="21"/>
        <end position="103"/>
    </location>
</feature>
<dbReference type="PhylomeDB" id="S7ZZN4"/>
<evidence type="ECO:0000313" key="4">
    <source>
        <dbReference type="Proteomes" id="UP000019376"/>
    </source>
</evidence>
<feature type="region of interest" description="Disordered" evidence="1">
    <location>
        <begin position="328"/>
        <end position="355"/>
    </location>
</feature>
<dbReference type="OrthoDB" id="5521299at2759"/>
<feature type="compositionally biased region" description="Polar residues" evidence="1">
    <location>
        <begin position="331"/>
        <end position="355"/>
    </location>
</feature>
<dbReference type="EMBL" id="KB644415">
    <property type="protein sequence ID" value="EPS34301.1"/>
    <property type="molecule type" value="Genomic_DNA"/>
</dbReference>
<name>S7ZZN4_PENO1</name>
<dbReference type="eggNOG" id="ENOG502S9TZ">
    <property type="taxonomic scope" value="Eukaryota"/>
</dbReference>
<evidence type="ECO:0000256" key="1">
    <source>
        <dbReference type="SAM" id="MobiDB-lite"/>
    </source>
</evidence>
<accession>S7ZZN4</accession>
<evidence type="ECO:0000259" key="2">
    <source>
        <dbReference type="Pfam" id="PF20263"/>
    </source>
</evidence>
<dbReference type="Proteomes" id="UP000019376">
    <property type="component" value="Unassembled WGS sequence"/>
</dbReference>
<sequence length="355" mass="40813">MASVRAPQFCRITDPSSWRSIYRATLRECTYLPDPIARAFMYQHVTHRYRRSQKSQRSSLDLARTARQGLSTLQRANQGYQRPLEKVLFMSYGRIGKRRHELLAQLMKPPVPQNHEAVKELLAQPILFEEGWEPPEIVLSLAKSQMHNGVLSSSRIRPALKSLSPPIPETNSWGKPMPRIRCINIRKKWYGNLLEALLPPLPDHDLRTLDGLIEGTVDWAPQLRRHAVRSAVSPDIDESLDHEHLLEFLTRGPQKGHTFREFMNGRPHVITRRFMRRMWRRVSSLVPRMHQTPTSNKVYFVWDTPKVMPQVAFELDGDAALEDVFGPPVENRQQVSPTSNPVVAHPTGTQKDSPV</sequence>
<reference evidence="3 4" key="1">
    <citation type="journal article" date="2013" name="PLoS ONE">
        <title>Genomic and secretomic analyses reveal unique features of the lignocellulolytic enzyme system of Penicillium decumbens.</title>
        <authorList>
            <person name="Liu G."/>
            <person name="Zhang L."/>
            <person name="Wei X."/>
            <person name="Zou G."/>
            <person name="Qin Y."/>
            <person name="Ma L."/>
            <person name="Li J."/>
            <person name="Zheng H."/>
            <person name="Wang S."/>
            <person name="Wang C."/>
            <person name="Xun L."/>
            <person name="Zhao G.-P."/>
            <person name="Zhou Z."/>
            <person name="Qu Y."/>
        </authorList>
    </citation>
    <scope>NUCLEOTIDE SEQUENCE [LARGE SCALE GENOMIC DNA]</scope>
    <source>
        <strain evidence="4">114-2 / CGMCC 5302</strain>
    </source>
</reference>
<keyword evidence="4" id="KW-1185">Reference proteome</keyword>
<protein>
    <recommendedName>
        <fullName evidence="2">LYR motif-containing protein Cup1-like N-terminal domain-containing protein</fullName>
    </recommendedName>
</protein>
<organism evidence="3 4">
    <name type="scientific">Penicillium oxalicum (strain 114-2 / CGMCC 5302)</name>
    <name type="common">Penicillium decumbens</name>
    <dbReference type="NCBI Taxonomy" id="933388"/>
    <lineage>
        <taxon>Eukaryota</taxon>
        <taxon>Fungi</taxon>
        <taxon>Dikarya</taxon>
        <taxon>Ascomycota</taxon>
        <taxon>Pezizomycotina</taxon>
        <taxon>Eurotiomycetes</taxon>
        <taxon>Eurotiomycetidae</taxon>
        <taxon>Eurotiales</taxon>
        <taxon>Aspergillaceae</taxon>
        <taxon>Penicillium</taxon>
    </lineage>
</organism>
<dbReference type="Pfam" id="PF20263">
    <property type="entry name" value="LYRM2-like"/>
    <property type="match status" value="1"/>
</dbReference>
<proteinExistence type="predicted"/>
<dbReference type="HOGENOM" id="CLU_037437_1_0_1"/>
<gene>
    <name evidence="3" type="ORF">PDE_09265</name>
</gene>
<dbReference type="AlphaFoldDB" id="S7ZZN4"/>